<gene>
    <name evidence="2" type="primary">ABSGL_02765.1 scaffold 3868</name>
</gene>
<name>A0A168LQE2_ABSGL</name>
<evidence type="ECO:0000313" key="2">
    <source>
        <dbReference type="EMBL" id="SAL97286.1"/>
    </source>
</evidence>
<dbReference type="AlphaFoldDB" id="A0A168LQE2"/>
<proteinExistence type="predicted"/>
<accession>A0A168LQE2</accession>
<evidence type="ECO:0000256" key="1">
    <source>
        <dbReference type="SAM" id="MobiDB-lite"/>
    </source>
</evidence>
<evidence type="ECO:0000313" key="3">
    <source>
        <dbReference type="Proteomes" id="UP000078561"/>
    </source>
</evidence>
<reference evidence="2" key="1">
    <citation type="submission" date="2016-04" db="EMBL/GenBank/DDBJ databases">
        <authorList>
            <person name="Evans L.H."/>
            <person name="Alamgir A."/>
            <person name="Owens N."/>
            <person name="Weber N.D."/>
            <person name="Virtaneva K."/>
            <person name="Barbian K."/>
            <person name="Babar A."/>
            <person name="Rosenke K."/>
        </authorList>
    </citation>
    <scope>NUCLEOTIDE SEQUENCE [LARGE SCALE GENOMIC DNA]</scope>
    <source>
        <strain evidence="2">CBS 101.48</strain>
    </source>
</reference>
<keyword evidence="3" id="KW-1185">Reference proteome</keyword>
<feature type="compositionally biased region" description="Low complexity" evidence="1">
    <location>
        <begin position="85"/>
        <end position="108"/>
    </location>
</feature>
<sequence length="158" mass="16991">SNTSSNGTGKLCAKRGCGAPYTDDHNEVCDFKNANVDWDLMRANQRIDRSRAAANKTTSGKSTSHKHARAANKPAAKSTSRQAVRSSRPPSTSSSAKSASSPPTTARPWGDHQTVIQMQDELTRQAQAALLEDLEMDFVQEQAGALSLSTDSPIDKMD</sequence>
<dbReference type="Proteomes" id="UP000078561">
    <property type="component" value="Unassembled WGS sequence"/>
</dbReference>
<feature type="non-terminal residue" evidence="2">
    <location>
        <position position="1"/>
    </location>
</feature>
<dbReference type="InParanoid" id="A0A168LQE2"/>
<dbReference type="EMBL" id="LT551688">
    <property type="protein sequence ID" value="SAL97286.1"/>
    <property type="molecule type" value="Genomic_DNA"/>
</dbReference>
<feature type="region of interest" description="Disordered" evidence="1">
    <location>
        <begin position="1"/>
        <end position="26"/>
    </location>
</feature>
<protein>
    <submittedName>
        <fullName evidence="2">Uncharacterized protein</fullName>
    </submittedName>
</protein>
<organism evidence="2">
    <name type="scientific">Absidia glauca</name>
    <name type="common">Pin mould</name>
    <dbReference type="NCBI Taxonomy" id="4829"/>
    <lineage>
        <taxon>Eukaryota</taxon>
        <taxon>Fungi</taxon>
        <taxon>Fungi incertae sedis</taxon>
        <taxon>Mucoromycota</taxon>
        <taxon>Mucoromycotina</taxon>
        <taxon>Mucoromycetes</taxon>
        <taxon>Mucorales</taxon>
        <taxon>Cunninghamellaceae</taxon>
        <taxon>Absidia</taxon>
    </lineage>
</organism>
<feature type="region of interest" description="Disordered" evidence="1">
    <location>
        <begin position="47"/>
        <end position="120"/>
    </location>
</feature>
<feature type="non-terminal residue" evidence="2">
    <location>
        <position position="158"/>
    </location>
</feature>